<reference evidence="1" key="1">
    <citation type="submission" date="2014-09" db="EMBL/GenBank/DDBJ databases">
        <authorList>
            <person name="Magalhaes I.L.F."/>
            <person name="Oliveira U."/>
            <person name="Santos F.R."/>
            <person name="Vidigal T.H.D.A."/>
            <person name="Brescovit A.D."/>
            <person name="Santos A.J."/>
        </authorList>
    </citation>
    <scope>NUCLEOTIDE SEQUENCE</scope>
    <source>
        <tissue evidence="1">Shoot tissue taken approximately 20 cm above the soil surface</tissue>
    </source>
</reference>
<name>A0A0A8Y4B6_ARUDO</name>
<evidence type="ECO:0000313" key="1">
    <source>
        <dbReference type="EMBL" id="JAD18752.1"/>
    </source>
</evidence>
<dbReference type="EMBL" id="GBRH01279143">
    <property type="protein sequence ID" value="JAD18752.1"/>
    <property type="molecule type" value="Transcribed_RNA"/>
</dbReference>
<proteinExistence type="predicted"/>
<organism evidence="1">
    <name type="scientific">Arundo donax</name>
    <name type="common">Giant reed</name>
    <name type="synonym">Donax arundinaceus</name>
    <dbReference type="NCBI Taxonomy" id="35708"/>
    <lineage>
        <taxon>Eukaryota</taxon>
        <taxon>Viridiplantae</taxon>
        <taxon>Streptophyta</taxon>
        <taxon>Embryophyta</taxon>
        <taxon>Tracheophyta</taxon>
        <taxon>Spermatophyta</taxon>
        <taxon>Magnoliopsida</taxon>
        <taxon>Liliopsida</taxon>
        <taxon>Poales</taxon>
        <taxon>Poaceae</taxon>
        <taxon>PACMAD clade</taxon>
        <taxon>Arundinoideae</taxon>
        <taxon>Arundineae</taxon>
        <taxon>Arundo</taxon>
    </lineage>
</organism>
<protein>
    <submittedName>
        <fullName evidence="1">Uncharacterized protein</fullName>
    </submittedName>
</protein>
<sequence>MRSGGNLYL</sequence>
<reference evidence="1" key="2">
    <citation type="journal article" date="2015" name="Data Brief">
        <title>Shoot transcriptome of the giant reed, Arundo donax.</title>
        <authorList>
            <person name="Barrero R.A."/>
            <person name="Guerrero F.D."/>
            <person name="Moolhuijzen P."/>
            <person name="Goolsby J.A."/>
            <person name="Tidwell J."/>
            <person name="Bellgard S.E."/>
            <person name="Bellgard M.I."/>
        </authorList>
    </citation>
    <scope>NUCLEOTIDE SEQUENCE</scope>
    <source>
        <tissue evidence="1">Shoot tissue taken approximately 20 cm above the soil surface</tissue>
    </source>
</reference>
<accession>A0A0A8Y4B6</accession>